<keyword evidence="5" id="KW-0808">Transferase</keyword>
<dbReference type="EC" id="2.3.1.225" evidence="5"/>
<dbReference type="GeneTree" id="ENSGT00920000149163"/>
<evidence type="ECO:0000256" key="1">
    <source>
        <dbReference type="ARBA" id="ARBA00004141"/>
    </source>
</evidence>
<keyword evidence="5" id="KW-0012">Acyltransferase</keyword>
<comment type="subcellular location">
    <subcellularLocation>
        <location evidence="1">Membrane</location>
        <topology evidence="1">Multi-pass membrane protein</topology>
    </subcellularLocation>
</comment>
<reference evidence="7" key="2">
    <citation type="submission" date="2025-08" db="UniProtKB">
        <authorList>
            <consortium name="Ensembl"/>
        </authorList>
    </citation>
    <scope>IDENTIFICATION</scope>
</reference>
<evidence type="ECO:0000313" key="7">
    <source>
        <dbReference type="Ensembl" id="ENSOTSP00005116293.1"/>
    </source>
</evidence>
<keyword evidence="8" id="KW-1185">Reference proteome</keyword>
<evidence type="ECO:0000256" key="2">
    <source>
        <dbReference type="ARBA" id="ARBA00022692"/>
    </source>
</evidence>
<dbReference type="GO" id="GO:0019706">
    <property type="term" value="F:protein-cysteine S-palmitoyltransferase activity"/>
    <property type="evidence" value="ECO:0007669"/>
    <property type="project" value="UniProtKB-EC"/>
</dbReference>
<gene>
    <name evidence="7" type="primary">ZDHHC4</name>
</gene>
<dbReference type="InterPro" id="IPR001594">
    <property type="entry name" value="Palmitoyltrfase_DHHC"/>
</dbReference>
<dbReference type="GO" id="GO:0016020">
    <property type="term" value="C:membrane"/>
    <property type="evidence" value="ECO:0007669"/>
    <property type="project" value="UniProtKB-SubCell"/>
</dbReference>
<comment type="domain">
    <text evidence="5">The DHHC domain is required for palmitoyltransferase activity.</text>
</comment>
<accession>A0AAZ3PJG8</accession>
<dbReference type="PROSITE" id="PS50216">
    <property type="entry name" value="DHHC"/>
    <property type="match status" value="1"/>
</dbReference>
<dbReference type="Pfam" id="PF01529">
    <property type="entry name" value="DHHC"/>
    <property type="match status" value="1"/>
</dbReference>
<dbReference type="Ensembl" id="ENSOTST00005152154.1">
    <property type="protein sequence ID" value="ENSOTSP00005116293.1"/>
    <property type="gene ID" value="ENSOTSG00005052140.1"/>
</dbReference>
<protein>
    <recommendedName>
        <fullName evidence="5">Palmitoyltransferase</fullName>
        <ecNumber evidence="5">2.3.1.225</ecNumber>
    </recommendedName>
</protein>
<evidence type="ECO:0000259" key="6">
    <source>
        <dbReference type="Pfam" id="PF01529"/>
    </source>
</evidence>
<comment type="caution">
    <text evidence="5">Lacks conserved residue(s) required for the propagation of feature annotation.</text>
</comment>
<feature type="domain" description="Palmitoyltransferase DHHC" evidence="6">
    <location>
        <begin position="46"/>
        <end position="158"/>
    </location>
</feature>
<evidence type="ECO:0000256" key="5">
    <source>
        <dbReference type="RuleBase" id="RU079119"/>
    </source>
</evidence>
<keyword evidence="3 5" id="KW-1133">Transmembrane helix</keyword>
<evidence type="ECO:0000256" key="3">
    <source>
        <dbReference type="ARBA" id="ARBA00022989"/>
    </source>
</evidence>
<organism evidence="7 8">
    <name type="scientific">Oncorhynchus tshawytscha</name>
    <name type="common">Chinook salmon</name>
    <name type="synonym">Salmo tshawytscha</name>
    <dbReference type="NCBI Taxonomy" id="74940"/>
    <lineage>
        <taxon>Eukaryota</taxon>
        <taxon>Metazoa</taxon>
        <taxon>Chordata</taxon>
        <taxon>Craniata</taxon>
        <taxon>Vertebrata</taxon>
        <taxon>Euteleostomi</taxon>
        <taxon>Actinopterygii</taxon>
        <taxon>Neopterygii</taxon>
        <taxon>Teleostei</taxon>
        <taxon>Protacanthopterygii</taxon>
        <taxon>Salmoniformes</taxon>
        <taxon>Salmonidae</taxon>
        <taxon>Salmoninae</taxon>
        <taxon>Oncorhynchus</taxon>
    </lineage>
</organism>
<name>A0AAZ3PJG8_ONCTS</name>
<reference evidence="7" key="3">
    <citation type="submission" date="2025-09" db="UniProtKB">
        <authorList>
            <consortium name="Ensembl"/>
        </authorList>
    </citation>
    <scope>IDENTIFICATION</scope>
</reference>
<keyword evidence="2 5" id="KW-0812">Transmembrane</keyword>
<keyword evidence="4 5" id="KW-0472">Membrane</keyword>
<comment type="catalytic activity">
    <reaction evidence="5">
        <text>L-cysteinyl-[protein] + hexadecanoyl-CoA = S-hexadecanoyl-L-cysteinyl-[protein] + CoA</text>
        <dbReference type="Rhea" id="RHEA:36683"/>
        <dbReference type="Rhea" id="RHEA-COMP:10131"/>
        <dbReference type="Rhea" id="RHEA-COMP:11032"/>
        <dbReference type="ChEBI" id="CHEBI:29950"/>
        <dbReference type="ChEBI" id="CHEBI:57287"/>
        <dbReference type="ChEBI" id="CHEBI:57379"/>
        <dbReference type="ChEBI" id="CHEBI:74151"/>
        <dbReference type="EC" id="2.3.1.225"/>
    </reaction>
</comment>
<feature type="transmembrane region" description="Helical" evidence="5">
    <location>
        <begin position="118"/>
        <end position="142"/>
    </location>
</feature>
<sequence length="217" mass="24732">MKNSLSVTKKRHAGQLQAYPCDKRMFHPGVCCPPCQLVTFSQNTVCDHHCLWVNNCIRAQNTSLPAVCIMTADMVLLTGNMFLHAVVRSGILRGCYVDDDGQYRQAGMLFVIQHLFLIFLRIIFMLGFLVVVFKLLAGYAMFYTFLALVNQTSNEWYKGRRNVCQHCHPSPDHFCGPPASDQSKRWFYSNGVLRNLGYFWSCSVCGHMLVKHLIPKS</sequence>
<reference evidence="8" key="1">
    <citation type="journal article" date="2018" name="PLoS ONE">
        <title>Chinook salmon (Oncorhynchus tshawytscha) genome and transcriptome.</title>
        <authorList>
            <person name="Christensen K.A."/>
            <person name="Leong J.S."/>
            <person name="Sakhrani D."/>
            <person name="Biagi C.A."/>
            <person name="Minkley D.R."/>
            <person name="Withler R.E."/>
            <person name="Rondeau E.B."/>
            <person name="Koop B.F."/>
            <person name="Devlin R.H."/>
        </authorList>
    </citation>
    <scope>NUCLEOTIDE SEQUENCE [LARGE SCALE GENOMIC DNA]</scope>
</reference>
<evidence type="ECO:0000256" key="4">
    <source>
        <dbReference type="ARBA" id="ARBA00023136"/>
    </source>
</evidence>
<dbReference type="Proteomes" id="UP000694402">
    <property type="component" value="Unassembled WGS sequence"/>
</dbReference>
<dbReference type="AlphaFoldDB" id="A0AAZ3PJG8"/>
<proteinExistence type="inferred from homology"/>
<comment type="similarity">
    <text evidence="5">Belongs to the DHHC palmitoyltransferase family.</text>
</comment>
<evidence type="ECO:0000313" key="8">
    <source>
        <dbReference type="Proteomes" id="UP000694402"/>
    </source>
</evidence>